<evidence type="ECO:0000256" key="5">
    <source>
        <dbReference type="SAM" id="MobiDB-lite"/>
    </source>
</evidence>
<dbReference type="GO" id="GO:0046872">
    <property type="term" value="F:metal ion binding"/>
    <property type="evidence" value="ECO:0007669"/>
    <property type="project" value="UniProtKB-KW"/>
</dbReference>
<dbReference type="InterPro" id="IPR050597">
    <property type="entry name" value="Cytochrome_c_Oxidase_Subunit"/>
</dbReference>
<comment type="caution">
    <text evidence="8">The sequence shown here is derived from an EMBL/GenBank/DDBJ whole genome shotgun (WGS) entry which is preliminary data.</text>
</comment>
<dbReference type="InterPro" id="IPR036909">
    <property type="entry name" value="Cyt_c-like_dom_sf"/>
</dbReference>
<dbReference type="PANTHER" id="PTHR33751">
    <property type="entry name" value="CBB3-TYPE CYTOCHROME C OXIDASE SUBUNIT FIXP"/>
    <property type="match status" value="1"/>
</dbReference>
<dbReference type="InterPro" id="IPR009056">
    <property type="entry name" value="Cyt_c-like_dom"/>
</dbReference>
<gene>
    <name evidence="8" type="ORF">F6X51_13430</name>
</gene>
<evidence type="ECO:0000256" key="1">
    <source>
        <dbReference type="ARBA" id="ARBA00022617"/>
    </source>
</evidence>
<dbReference type="Pfam" id="PF02433">
    <property type="entry name" value="FixO"/>
    <property type="match status" value="1"/>
</dbReference>
<feature type="signal peptide" evidence="6">
    <location>
        <begin position="1"/>
        <end position="23"/>
    </location>
</feature>
<evidence type="ECO:0000256" key="3">
    <source>
        <dbReference type="ARBA" id="ARBA00023004"/>
    </source>
</evidence>
<keyword evidence="2 4" id="KW-0479">Metal-binding</keyword>
<proteinExistence type="predicted"/>
<sequence length="565" mass="61848">MTGRFAALAVSAGVFVLSPVTHGASPPGDPPVGDKRVTAVVRNDLGQLKWVVTEATDYTPLEAEGRRVYLRGGCNYCHSQYVRPTSTDARPWGPVTADVRRWGPLAEPGEFAYDKPPLFGPGGVGPDLSREGLKYGDEWHLAHFWNPPGITRGSIMGGFSGLFETLAELVPIVGDAAFTLPDGSTGMTLARTAATERLFDFDSPDQVKLTPNKDGLLFVPMDARGKHPIIWTPNQEFAGDAVKLVAETKDVQALTAYIQKLGTDRGQWRDLALSEEVEGSKLILERSDDWIGRGKLVYERRCIACHGETGNGNGWASTFMTKQRPRNFTTGVFKFRLTKGTLPSDADLLRTITRGVRGTAMPAWYELPLDERLAVMQYVKYGLTVDKSDETQQPSYYFVDEPPGPPMSIGTPPRPSAEMITHGKAIWQQAKCWECHGQQGRGDGQKAAGLKDDWGFPIRPANLTRGQFKSGPTVSDLYRTITTGLSGTPMASFKDAFPDADRWALSYYILSLSAFTDPLSGKPLRLAPADRAALNDPNLQTLGPEHAYRPRAPRDDGHPETVAGR</sequence>
<keyword evidence="1 4" id="KW-0349">Heme</keyword>
<keyword evidence="6" id="KW-0732">Signal</keyword>
<dbReference type="PROSITE" id="PS51007">
    <property type="entry name" value="CYTC"/>
    <property type="match status" value="2"/>
</dbReference>
<dbReference type="GO" id="GO:0009055">
    <property type="term" value="F:electron transfer activity"/>
    <property type="evidence" value="ECO:0007669"/>
    <property type="project" value="InterPro"/>
</dbReference>
<feature type="region of interest" description="Disordered" evidence="5">
    <location>
        <begin position="532"/>
        <end position="565"/>
    </location>
</feature>
<dbReference type="Pfam" id="PF13442">
    <property type="entry name" value="Cytochrome_CBB3"/>
    <property type="match status" value="1"/>
</dbReference>
<protein>
    <submittedName>
        <fullName evidence="8">C-type cytochrome</fullName>
    </submittedName>
</protein>
<dbReference type="PANTHER" id="PTHR33751:SF1">
    <property type="entry name" value="CBB3-TYPE CYTOCHROME C OXIDASE SUBUNIT FIXP"/>
    <property type="match status" value="1"/>
</dbReference>
<evidence type="ECO:0000313" key="8">
    <source>
        <dbReference type="EMBL" id="KAB1072980.1"/>
    </source>
</evidence>
<dbReference type="GO" id="GO:0020037">
    <property type="term" value="F:heme binding"/>
    <property type="evidence" value="ECO:0007669"/>
    <property type="project" value="InterPro"/>
</dbReference>
<accession>A0A6N6MRP2</accession>
<dbReference type="Pfam" id="PF00034">
    <property type="entry name" value="Cytochrom_C"/>
    <property type="match status" value="1"/>
</dbReference>
<keyword evidence="3 4" id="KW-0408">Iron</keyword>
<dbReference type="RefSeq" id="WP_150964170.1">
    <property type="nucleotide sequence ID" value="NZ_VZZJ01000010.1"/>
</dbReference>
<evidence type="ECO:0000256" key="6">
    <source>
        <dbReference type="SAM" id="SignalP"/>
    </source>
</evidence>
<organism evidence="8 9">
    <name type="scientific">Methylobacterium planeticum</name>
    <dbReference type="NCBI Taxonomy" id="2615211"/>
    <lineage>
        <taxon>Bacteria</taxon>
        <taxon>Pseudomonadati</taxon>
        <taxon>Pseudomonadota</taxon>
        <taxon>Alphaproteobacteria</taxon>
        <taxon>Hyphomicrobiales</taxon>
        <taxon>Methylobacteriaceae</taxon>
        <taxon>Methylobacterium</taxon>
    </lineage>
</organism>
<keyword evidence="9" id="KW-1185">Reference proteome</keyword>
<dbReference type="Gene3D" id="1.10.760.10">
    <property type="entry name" value="Cytochrome c-like domain"/>
    <property type="match status" value="3"/>
</dbReference>
<feature type="compositionally biased region" description="Basic and acidic residues" evidence="5">
    <location>
        <begin position="546"/>
        <end position="559"/>
    </location>
</feature>
<reference evidence="8 9" key="1">
    <citation type="submission" date="2019-09" db="EMBL/GenBank/DDBJ databases">
        <title>YIM 132548 draft genome.</title>
        <authorList>
            <person name="Jiang L."/>
        </authorList>
    </citation>
    <scope>NUCLEOTIDE SEQUENCE [LARGE SCALE GENOMIC DNA]</scope>
    <source>
        <strain evidence="8 9">YIM 132548</strain>
    </source>
</reference>
<feature type="domain" description="Cytochrome c" evidence="7">
    <location>
        <begin position="418"/>
        <end position="513"/>
    </location>
</feature>
<feature type="domain" description="Cytochrome c" evidence="7">
    <location>
        <begin position="60"/>
        <end position="262"/>
    </location>
</feature>
<evidence type="ECO:0000313" key="9">
    <source>
        <dbReference type="Proteomes" id="UP000441523"/>
    </source>
</evidence>
<dbReference type="SUPFAM" id="SSF46626">
    <property type="entry name" value="Cytochrome c"/>
    <property type="match status" value="3"/>
</dbReference>
<dbReference type="AlphaFoldDB" id="A0A6N6MRP2"/>
<evidence type="ECO:0000259" key="7">
    <source>
        <dbReference type="PROSITE" id="PS51007"/>
    </source>
</evidence>
<evidence type="ECO:0000256" key="4">
    <source>
        <dbReference type="PROSITE-ProRule" id="PRU00433"/>
    </source>
</evidence>
<feature type="chain" id="PRO_5027029938" evidence="6">
    <location>
        <begin position="24"/>
        <end position="565"/>
    </location>
</feature>
<dbReference type="InterPro" id="IPR003468">
    <property type="entry name" value="Cyt_c_oxidase_monohaem-su/FixO"/>
</dbReference>
<evidence type="ECO:0000256" key="2">
    <source>
        <dbReference type="ARBA" id="ARBA00022723"/>
    </source>
</evidence>
<dbReference type="Proteomes" id="UP000441523">
    <property type="component" value="Unassembled WGS sequence"/>
</dbReference>
<name>A0A6N6MRP2_9HYPH</name>
<dbReference type="EMBL" id="VZZJ01000010">
    <property type="protein sequence ID" value="KAB1072980.1"/>
    <property type="molecule type" value="Genomic_DNA"/>
</dbReference>